<dbReference type="AlphaFoldDB" id="A0A4S4F2Y3"/>
<dbReference type="Gene3D" id="3.40.50.10680">
    <property type="entry name" value="CofD-like domains"/>
    <property type="match status" value="1"/>
</dbReference>
<name>A0A4S4F2Y3_CAMSN</name>
<evidence type="ECO:0000313" key="2">
    <source>
        <dbReference type="Proteomes" id="UP000306102"/>
    </source>
</evidence>
<reference evidence="1 2" key="1">
    <citation type="journal article" date="2018" name="Proc. Natl. Acad. Sci. U.S.A.">
        <title>Draft genome sequence of Camellia sinensis var. sinensis provides insights into the evolution of the tea genome and tea quality.</title>
        <authorList>
            <person name="Wei C."/>
            <person name="Yang H."/>
            <person name="Wang S."/>
            <person name="Zhao J."/>
            <person name="Liu C."/>
            <person name="Gao L."/>
            <person name="Xia E."/>
            <person name="Lu Y."/>
            <person name="Tai Y."/>
            <person name="She G."/>
            <person name="Sun J."/>
            <person name="Cao H."/>
            <person name="Tong W."/>
            <person name="Gao Q."/>
            <person name="Li Y."/>
            <person name="Deng W."/>
            <person name="Jiang X."/>
            <person name="Wang W."/>
            <person name="Chen Q."/>
            <person name="Zhang S."/>
            <person name="Li H."/>
            <person name="Wu J."/>
            <person name="Wang P."/>
            <person name="Li P."/>
            <person name="Shi C."/>
            <person name="Zheng F."/>
            <person name="Jian J."/>
            <person name="Huang B."/>
            <person name="Shan D."/>
            <person name="Shi M."/>
            <person name="Fang C."/>
            <person name="Yue Y."/>
            <person name="Li F."/>
            <person name="Li D."/>
            <person name="Wei S."/>
            <person name="Han B."/>
            <person name="Jiang C."/>
            <person name="Yin Y."/>
            <person name="Xia T."/>
            <person name="Zhang Z."/>
            <person name="Bennetzen J.L."/>
            <person name="Zhao S."/>
            <person name="Wan X."/>
        </authorList>
    </citation>
    <scope>NUCLEOTIDE SEQUENCE [LARGE SCALE GENOMIC DNA]</scope>
    <source>
        <strain evidence="2">cv. Shuchazao</strain>
        <tissue evidence="1">Leaf</tissue>
    </source>
</reference>
<proteinExistence type="predicted"/>
<accession>A0A4S4F2Y3</accession>
<dbReference type="InterPro" id="IPR002882">
    <property type="entry name" value="CofD"/>
</dbReference>
<dbReference type="Pfam" id="PF01933">
    <property type="entry name" value="CofD"/>
    <property type="match status" value="1"/>
</dbReference>
<organism evidence="1 2">
    <name type="scientific">Camellia sinensis var. sinensis</name>
    <name type="common">China tea</name>
    <dbReference type="NCBI Taxonomy" id="542762"/>
    <lineage>
        <taxon>Eukaryota</taxon>
        <taxon>Viridiplantae</taxon>
        <taxon>Streptophyta</taxon>
        <taxon>Embryophyta</taxon>
        <taxon>Tracheophyta</taxon>
        <taxon>Spermatophyta</taxon>
        <taxon>Magnoliopsida</taxon>
        <taxon>eudicotyledons</taxon>
        <taxon>Gunneridae</taxon>
        <taxon>Pentapetalae</taxon>
        <taxon>asterids</taxon>
        <taxon>Ericales</taxon>
        <taxon>Theaceae</taxon>
        <taxon>Camellia</taxon>
    </lineage>
</organism>
<gene>
    <name evidence="1" type="ORF">TEA_020231</name>
</gene>
<keyword evidence="2" id="KW-1185">Reference proteome</keyword>
<dbReference type="PANTHER" id="PTHR31240:SF0">
    <property type="entry name" value="MATERNAL EFFECT EMBRYO ARREST 18"/>
    <property type="match status" value="1"/>
</dbReference>
<evidence type="ECO:0000313" key="1">
    <source>
        <dbReference type="EMBL" id="THG23266.1"/>
    </source>
</evidence>
<dbReference type="EMBL" id="SDRB02000384">
    <property type="protein sequence ID" value="THG23266.1"/>
    <property type="molecule type" value="Genomic_DNA"/>
</dbReference>
<dbReference type="InterPro" id="IPR038136">
    <property type="entry name" value="CofD-like_dom_sf"/>
</dbReference>
<comment type="caution">
    <text evidence="1">The sequence shown here is derived from an EMBL/GenBank/DDBJ whole genome shotgun (WGS) entry which is preliminary data.</text>
</comment>
<dbReference type="Proteomes" id="UP000306102">
    <property type="component" value="Unassembled WGS sequence"/>
</dbReference>
<dbReference type="SUPFAM" id="SSF142338">
    <property type="entry name" value="CofD-like"/>
    <property type="match status" value="1"/>
</dbReference>
<sequence length="252" mass="27847">MSRGPDRLLRNLKQFTDLQYKNFTRQYGQQLIDILEFPIKLVLSPFTIAFDIAGSAPRGFGVPEFISKLSYSAIFVFSNVNPTVLDQLRTIDRIIYAMGSLFTSICPSLVLLGIGEIIASRSCPKVLLLNGIHDRETSGFSVACFVSAIADALNRTYGDPHNCLKNHATTVIAAADQIAFHILGVLEAHCSAQSYAIYFHYPLFNIVLNISDSVKNFLYKATTVIAAADQIAFHILGVLEAFFSMETHNFAV</sequence>
<protein>
    <submittedName>
        <fullName evidence="1">Uncharacterized protein</fullName>
    </submittedName>
</protein>
<dbReference type="GO" id="GO:0043743">
    <property type="term" value="F:LPPG:FO 2-phospho-L-lactate transferase activity"/>
    <property type="evidence" value="ECO:0007669"/>
    <property type="project" value="InterPro"/>
</dbReference>
<dbReference type="PANTHER" id="PTHR31240">
    <property type="entry name" value="MATERNAL EFFECT EMBRYO ARREST 18"/>
    <property type="match status" value="1"/>
</dbReference>
<dbReference type="STRING" id="542762.A0A4S4F2Y3"/>